<dbReference type="RefSeq" id="WP_028850586.1">
    <property type="nucleotide sequence ID" value="NZ_JACCBU010000001.1"/>
</dbReference>
<accession>A0A7Y9I2C1</accession>
<name>A0A7Y9I2C1_9ACTN</name>
<proteinExistence type="predicted"/>
<feature type="transmembrane region" description="Helical" evidence="2">
    <location>
        <begin position="20"/>
        <end position="37"/>
    </location>
</feature>
<evidence type="ECO:0000313" key="4">
    <source>
        <dbReference type="Proteomes" id="UP000569914"/>
    </source>
</evidence>
<dbReference type="EMBL" id="JACCBU010000001">
    <property type="protein sequence ID" value="NYE68962.1"/>
    <property type="molecule type" value="Genomic_DNA"/>
</dbReference>
<keyword evidence="2" id="KW-0812">Transmembrane</keyword>
<gene>
    <name evidence="3" type="ORF">BKA15_000291</name>
</gene>
<dbReference type="AlphaFoldDB" id="A0A7Y9I2C1"/>
<feature type="compositionally biased region" description="Low complexity" evidence="1">
    <location>
        <begin position="69"/>
        <end position="78"/>
    </location>
</feature>
<keyword evidence="2" id="KW-1133">Transmembrane helix</keyword>
<evidence type="ECO:0000313" key="3">
    <source>
        <dbReference type="EMBL" id="NYE68962.1"/>
    </source>
</evidence>
<evidence type="ECO:0008006" key="5">
    <source>
        <dbReference type="Google" id="ProtNLM"/>
    </source>
</evidence>
<feature type="region of interest" description="Disordered" evidence="1">
    <location>
        <begin position="68"/>
        <end position="106"/>
    </location>
</feature>
<keyword evidence="4" id="KW-1185">Reference proteome</keyword>
<sequence>MSDRQLTCAPACRAGVWGRLSRGAVALIVGAFGASMLSTDPAIAVAAGVMATVIAVMAVTGTCPTSWLTTRRQPQTPQHTLDIPDARQHVDLTSAPVPNRSSHVHE</sequence>
<evidence type="ECO:0000256" key="1">
    <source>
        <dbReference type="SAM" id="MobiDB-lite"/>
    </source>
</evidence>
<evidence type="ECO:0000256" key="2">
    <source>
        <dbReference type="SAM" id="Phobius"/>
    </source>
</evidence>
<protein>
    <recommendedName>
        <fullName evidence="5">DUF2892 domain-containing protein</fullName>
    </recommendedName>
</protein>
<reference evidence="3 4" key="1">
    <citation type="submission" date="2020-07" db="EMBL/GenBank/DDBJ databases">
        <title>Sequencing the genomes of 1000 actinobacteria strains.</title>
        <authorList>
            <person name="Klenk H.-P."/>
        </authorList>
    </citation>
    <scope>NUCLEOTIDE SEQUENCE [LARGE SCALE GENOMIC DNA]</scope>
    <source>
        <strain evidence="3 4">DSM 22083</strain>
    </source>
</reference>
<organism evidence="3 4">
    <name type="scientific">Microlunatus parietis</name>
    <dbReference type="NCBI Taxonomy" id="682979"/>
    <lineage>
        <taxon>Bacteria</taxon>
        <taxon>Bacillati</taxon>
        <taxon>Actinomycetota</taxon>
        <taxon>Actinomycetes</taxon>
        <taxon>Propionibacteriales</taxon>
        <taxon>Propionibacteriaceae</taxon>
        <taxon>Microlunatus</taxon>
    </lineage>
</organism>
<keyword evidence="2" id="KW-0472">Membrane</keyword>
<dbReference type="Proteomes" id="UP000569914">
    <property type="component" value="Unassembled WGS sequence"/>
</dbReference>
<feature type="transmembrane region" description="Helical" evidence="2">
    <location>
        <begin position="43"/>
        <end position="63"/>
    </location>
</feature>
<comment type="caution">
    <text evidence="3">The sequence shown here is derived from an EMBL/GenBank/DDBJ whole genome shotgun (WGS) entry which is preliminary data.</text>
</comment>